<comment type="function">
    <text evidence="10">Involved in pre-60S ribosomal particles maturation by promoting the nuclear export of the 60S ribosome.</text>
</comment>
<sequence length="147" mass="17452">MGKPQRRKKMHFGDTHLQRRWRTRNRNRDLDLIDEDLQTKSEQLIHQNVDLEKPGFAQFYCIHCAKYFIDDHSIQAHYKTKVHKRRMKALELEPYTIEESERAAGHGSFKQPLRRKIETQPSKEEFASGKRVTLEVVSSKEENAMES</sequence>
<dbReference type="FunFam" id="3.30.160.60:FF:000299">
    <property type="entry name" value="Zinc finger protein 593"/>
    <property type="match status" value="1"/>
</dbReference>
<evidence type="ECO:0000256" key="3">
    <source>
        <dbReference type="ARBA" id="ARBA00022490"/>
    </source>
</evidence>
<evidence type="ECO:0000256" key="1">
    <source>
        <dbReference type="ARBA" id="ARBA00004123"/>
    </source>
</evidence>
<name>A0A9Q0MQD2_9DIPT</name>
<keyword evidence="17" id="KW-1185">Reference proteome</keyword>
<dbReference type="EMBL" id="WJQU01000004">
    <property type="protein sequence ID" value="KAJ6635971.1"/>
    <property type="molecule type" value="Genomic_DNA"/>
</dbReference>
<dbReference type="InterPro" id="IPR051879">
    <property type="entry name" value="C2H2-ZF_Maturation_Protein"/>
</dbReference>
<dbReference type="SUPFAM" id="SSF57667">
    <property type="entry name" value="beta-beta-alpha zinc fingers"/>
    <property type="match status" value="1"/>
</dbReference>
<dbReference type="PANTHER" id="PTHR46095">
    <property type="entry name" value="ZINC FINGER PROTEIN 593"/>
    <property type="match status" value="1"/>
</dbReference>
<evidence type="ECO:0000256" key="5">
    <source>
        <dbReference type="ARBA" id="ARBA00022723"/>
    </source>
</evidence>
<dbReference type="AlphaFoldDB" id="A0A9Q0MQD2"/>
<dbReference type="InterPro" id="IPR022755">
    <property type="entry name" value="Znf_C2H2_jaz"/>
</dbReference>
<reference evidence="16" key="1">
    <citation type="submission" date="2022-07" db="EMBL/GenBank/DDBJ databases">
        <authorList>
            <person name="Trinca V."/>
            <person name="Uliana J.V.C."/>
            <person name="Torres T.T."/>
            <person name="Ward R.J."/>
            <person name="Monesi N."/>
        </authorList>
    </citation>
    <scope>NUCLEOTIDE SEQUENCE</scope>
    <source>
        <strain evidence="16">HSMRA1968</strain>
        <tissue evidence="16">Whole embryos</tissue>
    </source>
</reference>
<accession>A0A9Q0MQD2</accession>
<evidence type="ECO:0000256" key="8">
    <source>
        <dbReference type="ARBA" id="ARBA00023242"/>
    </source>
</evidence>
<organism evidence="16 17">
    <name type="scientific">Pseudolycoriella hygida</name>
    <dbReference type="NCBI Taxonomy" id="35572"/>
    <lineage>
        <taxon>Eukaryota</taxon>
        <taxon>Metazoa</taxon>
        <taxon>Ecdysozoa</taxon>
        <taxon>Arthropoda</taxon>
        <taxon>Hexapoda</taxon>
        <taxon>Insecta</taxon>
        <taxon>Pterygota</taxon>
        <taxon>Neoptera</taxon>
        <taxon>Endopterygota</taxon>
        <taxon>Diptera</taxon>
        <taxon>Nematocera</taxon>
        <taxon>Sciaroidea</taxon>
        <taxon>Sciaridae</taxon>
        <taxon>Pseudolycoriella</taxon>
    </lineage>
</organism>
<dbReference type="SMART" id="SM00451">
    <property type="entry name" value="ZnF_U1"/>
    <property type="match status" value="1"/>
</dbReference>
<dbReference type="GO" id="GO:0008270">
    <property type="term" value="F:zinc ion binding"/>
    <property type="evidence" value="ECO:0007669"/>
    <property type="project" value="UniProtKB-KW"/>
</dbReference>
<dbReference type="InterPro" id="IPR036236">
    <property type="entry name" value="Znf_C2H2_sf"/>
</dbReference>
<dbReference type="OrthoDB" id="24683at2759"/>
<dbReference type="GO" id="GO:0042254">
    <property type="term" value="P:ribosome biogenesis"/>
    <property type="evidence" value="ECO:0007669"/>
    <property type="project" value="UniProtKB-KW"/>
</dbReference>
<keyword evidence="8" id="KW-0539">Nucleus</keyword>
<evidence type="ECO:0000256" key="4">
    <source>
        <dbReference type="ARBA" id="ARBA00022517"/>
    </source>
</evidence>
<comment type="subcellular location">
    <subcellularLocation>
        <location evidence="2">Cytoplasm</location>
    </subcellularLocation>
    <subcellularLocation>
        <location evidence="1">Nucleus</location>
    </subcellularLocation>
</comment>
<evidence type="ECO:0000259" key="15">
    <source>
        <dbReference type="PROSITE" id="PS50157"/>
    </source>
</evidence>
<dbReference type="GO" id="GO:0043021">
    <property type="term" value="F:ribonucleoprotein complex binding"/>
    <property type="evidence" value="ECO:0007669"/>
    <property type="project" value="UniProtKB-ARBA"/>
</dbReference>
<evidence type="ECO:0000256" key="14">
    <source>
        <dbReference type="SAM" id="MobiDB-lite"/>
    </source>
</evidence>
<feature type="compositionally biased region" description="Basic and acidic residues" evidence="14">
    <location>
        <begin position="115"/>
        <end position="128"/>
    </location>
</feature>
<protein>
    <recommendedName>
        <fullName evidence="12">Zinc finger protein 593 homolog</fullName>
    </recommendedName>
</protein>
<dbReference type="GO" id="GO:0005634">
    <property type="term" value="C:nucleus"/>
    <property type="evidence" value="ECO:0007669"/>
    <property type="project" value="UniProtKB-SubCell"/>
</dbReference>
<dbReference type="GO" id="GO:0005737">
    <property type="term" value="C:cytoplasm"/>
    <property type="evidence" value="ECO:0007669"/>
    <property type="project" value="UniProtKB-SubCell"/>
</dbReference>
<dbReference type="PROSITE" id="PS50157">
    <property type="entry name" value="ZINC_FINGER_C2H2_2"/>
    <property type="match status" value="1"/>
</dbReference>
<evidence type="ECO:0000256" key="10">
    <source>
        <dbReference type="ARBA" id="ARBA00057732"/>
    </source>
</evidence>
<keyword evidence="7" id="KW-0862">Zinc</keyword>
<evidence type="ECO:0000313" key="17">
    <source>
        <dbReference type="Proteomes" id="UP001151699"/>
    </source>
</evidence>
<evidence type="ECO:0000256" key="13">
    <source>
        <dbReference type="PROSITE-ProRule" id="PRU00042"/>
    </source>
</evidence>
<dbReference type="Pfam" id="PF12171">
    <property type="entry name" value="zf-C2H2_jaz"/>
    <property type="match status" value="1"/>
</dbReference>
<dbReference type="Gene3D" id="3.30.160.60">
    <property type="entry name" value="Classic Zinc Finger"/>
    <property type="match status" value="1"/>
</dbReference>
<keyword evidence="4" id="KW-0690">Ribosome biogenesis</keyword>
<evidence type="ECO:0000256" key="12">
    <source>
        <dbReference type="ARBA" id="ARBA00068297"/>
    </source>
</evidence>
<dbReference type="PROSITE" id="PS00028">
    <property type="entry name" value="ZINC_FINGER_C2H2_1"/>
    <property type="match status" value="1"/>
</dbReference>
<feature type="domain" description="C2H2-type" evidence="15">
    <location>
        <begin position="59"/>
        <end position="88"/>
    </location>
</feature>
<comment type="subunit">
    <text evidence="11">Associates with pre-60S ribosomal particles; released from the pre-60S particle very early in the cytoplasm.</text>
</comment>
<dbReference type="InterPro" id="IPR013087">
    <property type="entry name" value="Znf_C2H2_type"/>
</dbReference>
<evidence type="ECO:0000256" key="11">
    <source>
        <dbReference type="ARBA" id="ARBA00065398"/>
    </source>
</evidence>
<gene>
    <name evidence="16" type="ORF">Bhyg_14557</name>
</gene>
<dbReference type="Proteomes" id="UP001151699">
    <property type="component" value="Chromosome C"/>
</dbReference>
<evidence type="ECO:0000256" key="9">
    <source>
        <dbReference type="ARBA" id="ARBA00038064"/>
    </source>
</evidence>
<dbReference type="PANTHER" id="PTHR46095:SF1">
    <property type="entry name" value="ZINC FINGER PROTEIN 593"/>
    <property type="match status" value="1"/>
</dbReference>
<comment type="similarity">
    <text evidence="9">Belongs to the ZNF593/BUD20 C2H2-type zinc-finger protein family.</text>
</comment>
<dbReference type="InterPro" id="IPR003604">
    <property type="entry name" value="Matrin/U1-like-C_Znf_C2H2"/>
</dbReference>
<evidence type="ECO:0000256" key="6">
    <source>
        <dbReference type="ARBA" id="ARBA00022771"/>
    </source>
</evidence>
<keyword evidence="3" id="KW-0963">Cytoplasm</keyword>
<evidence type="ECO:0000313" key="16">
    <source>
        <dbReference type="EMBL" id="KAJ6635971.1"/>
    </source>
</evidence>
<evidence type="ECO:0000256" key="7">
    <source>
        <dbReference type="ARBA" id="ARBA00022833"/>
    </source>
</evidence>
<evidence type="ECO:0000256" key="2">
    <source>
        <dbReference type="ARBA" id="ARBA00004496"/>
    </source>
</evidence>
<keyword evidence="5" id="KW-0479">Metal-binding</keyword>
<feature type="region of interest" description="Disordered" evidence="14">
    <location>
        <begin position="101"/>
        <end position="131"/>
    </location>
</feature>
<proteinExistence type="inferred from homology"/>
<dbReference type="GO" id="GO:0003676">
    <property type="term" value="F:nucleic acid binding"/>
    <property type="evidence" value="ECO:0007669"/>
    <property type="project" value="InterPro"/>
</dbReference>
<comment type="caution">
    <text evidence="16">The sequence shown here is derived from an EMBL/GenBank/DDBJ whole genome shotgun (WGS) entry which is preliminary data.</text>
</comment>
<keyword evidence="6 13" id="KW-0863">Zinc-finger</keyword>